<dbReference type="SUPFAM" id="SSF56059">
    <property type="entry name" value="Glutathione synthetase ATP-binding domain-like"/>
    <property type="match status" value="1"/>
</dbReference>
<keyword evidence="1" id="KW-0436">Ligase</keyword>
<dbReference type="PANTHER" id="PTHR11405">
    <property type="entry name" value="CARBAMOYLTRANSFERASE FAMILY MEMBER"/>
    <property type="match status" value="1"/>
</dbReference>
<keyword evidence="2" id="KW-0677">Repeat</keyword>
<comment type="caution">
    <text evidence="6">The sequence shown here is derived from an EMBL/GenBank/DDBJ whole genome shotgun (WGS) entry which is preliminary data.</text>
</comment>
<dbReference type="Gene3D" id="3.40.50.20">
    <property type="match status" value="1"/>
</dbReference>
<dbReference type="AlphaFoldDB" id="W1YD42"/>
<evidence type="ECO:0000256" key="4">
    <source>
        <dbReference type="ARBA" id="ARBA00022840"/>
    </source>
</evidence>
<dbReference type="Pfam" id="PF25596">
    <property type="entry name" value="CPSase_L_D1"/>
    <property type="match status" value="1"/>
</dbReference>
<dbReference type="GO" id="GO:0004088">
    <property type="term" value="F:carbamoyl-phosphate synthase (glutamine-hydrolyzing) activity"/>
    <property type="evidence" value="ECO:0007669"/>
    <property type="project" value="TreeGrafter"/>
</dbReference>
<reference evidence="6" key="1">
    <citation type="submission" date="2013-12" db="EMBL/GenBank/DDBJ databases">
        <title>A Varibaculum cambriense genome reconstructed from a premature infant gut community with otherwise low bacterial novelty that shifts toward anaerobic metabolism during the third week of life.</title>
        <authorList>
            <person name="Brown C.T."/>
            <person name="Sharon I."/>
            <person name="Thomas B.C."/>
            <person name="Castelle C.J."/>
            <person name="Morowitz M.J."/>
            <person name="Banfield J.F."/>
        </authorList>
    </citation>
    <scope>NUCLEOTIDE SEQUENCE</scope>
</reference>
<evidence type="ECO:0000313" key="6">
    <source>
        <dbReference type="EMBL" id="ETJ40483.1"/>
    </source>
</evidence>
<dbReference type="InterPro" id="IPR016185">
    <property type="entry name" value="PreATP-grasp_dom_sf"/>
</dbReference>
<feature type="domain" description="Carbamoyl phosphate synthase preATP-grasp" evidence="5">
    <location>
        <begin position="2"/>
        <end position="47"/>
    </location>
</feature>
<dbReference type="Gene3D" id="3.30.470.20">
    <property type="entry name" value="ATP-grasp fold, B domain"/>
    <property type="match status" value="1"/>
</dbReference>
<gene>
    <name evidence="6" type="ORF">Q604_UNBC05621G0001</name>
</gene>
<dbReference type="SUPFAM" id="SSF52440">
    <property type="entry name" value="PreATP-grasp domain"/>
    <property type="match status" value="1"/>
</dbReference>
<keyword evidence="4" id="KW-0067">ATP-binding</keyword>
<evidence type="ECO:0000256" key="1">
    <source>
        <dbReference type="ARBA" id="ARBA00022598"/>
    </source>
</evidence>
<name>W1YD42_9ZZZZ</name>
<dbReference type="InterPro" id="IPR013815">
    <property type="entry name" value="ATP_grasp_subdomain_1"/>
</dbReference>
<evidence type="ECO:0000256" key="2">
    <source>
        <dbReference type="ARBA" id="ARBA00022737"/>
    </source>
</evidence>
<dbReference type="GO" id="GO:0005737">
    <property type="term" value="C:cytoplasm"/>
    <property type="evidence" value="ECO:0007669"/>
    <property type="project" value="TreeGrafter"/>
</dbReference>
<organism evidence="6">
    <name type="scientific">human gut metagenome</name>
    <dbReference type="NCBI Taxonomy" id="408170"/>
    <lineage>
        <taxon>unclassified sequences</taxon>
        <taxon>metagenomes</taxon>
        <taxon>organismal metagenomes</taxon>
    </lineage>
</organism>
<dbReference type="InterPro" id="IPR058047">
    <property type="entry name" value="CPSase_preATP-grasp"/>
</dbReference>
<dbReference type="EMBL" id="AZMM01005621">
    <property type="protein sequence ID" value="ETJ40483.1"/>
    <property type="molecule type" value="Genomic_DNA"/>
</dbReference>
<accession>W1YD42</accession>
<evidence type="ECO:0000256" key="3">
    <source>
        <dbReference type="ARBA" id="ARBA00022741"/>
    </source>
</evidence>
<feature type="non-terminal residue" evidence="6">
    <location>
        <position position="1"/>
    </location>
</feature>
<dbReference type="GO" id="GO:0006541">
    <property type="term" value="P:glutamine metabolic process"/>
    <property type="evidence" value="ECO:0007669"/>
    <property type="project" value="TreeGrafter"/>
</dbReference>
<proteinExistence type="predicted"/>
<keyword evidence="3" id="KW-0547">Nucleotide-binding</keyword>
<sequence>DDVMEIIDKEKPAGVIAQFGGQTAINLAGPLAKRGVKILGTSVDSIDMAEDRERFDELLAKLGIPRPVGALVTSDEEAQAAAKNLKYQSL</sequence>
<evidence type="ECO:0000259" key="5">
    <source>
        <dbReference type="Pfam" id="PF25596"/>
    </source>
</evidence>
<dbReference type="Gene3D" id="3.30.1490.20">
    <property type="entry name" value="ATP-grasp fold, A domain"/>
    <property type="match status" value="1"/>
</dbReference>
<dbReference type="GO" id="GO:0005524">
    <property type="term" value="F:ATP binding"/>
    <property type="evidence" value="ECO:0007669"/>
    <property type="project" value="UniProtKB-KW"/>
</dbReference>
<protein>
    <submittedName>
        <fullName evidence="6">Carbamoyl-phosphate synthase large chain</fullName>
    </submittedName>
</protein>
<dbReference type="PANTHER" id="PTHR11405:SF53">
    <property type="entry name" value="CARBAMOYL-PHOSPHATE SYNTHASE [AMMONIA], MITOCHONDRIAL"/>
    <property type="match status" value="1"/>
</dbReference>